<dbReference type="Gene3D" id="3.40.50.150">
    <property type="entry name" value="Vaccinia Virus protein VP39"/>
    <property type="match status" value="1"/>
</dbReference>
<comment type="caution">
    <text evidence="3">The sequence shown here is derived from an EMBL/GenBank/DDBJ whole genome shotgun (WGS) entry which is preliminary data.</text>
</comment>
<accession>A0AAI9UEZ2</accession>
<dbReference type="Pfam" id="PF13489">
    <property type="entry name" value="Methyltransf_23"/>
    <property type="match status" value="1"/>
</dbReference>
<evidence type="ECO:0000313" key="3">
    <source>
        <dbReference type="EMBL" id="KAK1457128.1"/>
    </source>
</evidence>
<feature type="region of interest" description="Disordered" evidence="2">
    <location>
        <begin position="1"/>
        <end position="50"/>
    </location>
</feature>
<dbReference type="Proteomes" id="UP001239795">
    <property type="component" value="Unassembled WGS sequence"/>
</dbReference>
<proteinExistence type="inferred from homology"/>
<evidence type="ECO:0000256" key="2">
    <source>
        <dbReference type="SAM" id="MobiDB-lite"/>
    </source>
</evidence>
<name>A0AAI9UEZ2_9PEZI</name>
<dbReference type="EMBL" id="MLGG01000017">
    <property type="protein sequence ID" value="KAK1457128.1"/>
    <property type="molecule type" value="Genomic_DNA"/>
</dbReference>
<gene>
    <name evidence="3" type="ORF">CMEL01_16139</name>
</gene>
<comment type="similarity">
    <text evidence="1">Belongs to the methyltransferase superfamily. LaeA methyltransferase family.</text>
</comment>
<keyword evidence="4" id="KW-1185">Reference proteome</keyword>
<dbReference type="PANTHER" id="PTHR43591:SF10">
    <property type="entry name" value="ABC TRANSMEMBRANE TYPE-1 DOMAIN-CONTAINING PROTEIN-RELATED"/>
    <property type="match status" value="1"/>
</dbReference>
<feature type="compositionally biased region" description="Low complexity" evidence="2">
    <location>
        <begin position="25"/>
        <end position="40"/>
    </location>
</feature>
<dbReference type="CDD" id="cd02440">
    <property type="entry name" value="AdoMet_MTases"/>
    <property type="match status" value="1"/>
</dbReference>
<dbReference type="PANTHER" id="PTHR43591">
    <property type="entry name" value="METHYLTRANSFERASE"/>
    <property type="match status" value="1"/>
</dbReference>
<reference evidence="3 4" key="1">
    <citation type="submission" date="2016-10" db="EMBL/GenBank/DDBJ databases">
        <title>The genome sequence of Colletotrichum fioriniae PJ7.</title>
        <authorList>
            <person name="Baroncelli R."/>
        </authorList>
    </citation>
    <scope>NUCLEOTIDE SEQUENCE [LARGE SCALE GENOMIC DNA]</scope>
    <source>
        <strain evidence="3">Col 31</strain>
    </source>
</reference>
<evidence type="ECO:0000313" key="4">
    <source>
        <dbReference type="Proteomes" id="UP001239795"/>
    </source>
</evidence>
<organism evidence="3 4">
    <name type="scientific">Colletotrichum melonis</name>
    <dbReference type="NCBI Taxonomy" id="1209925"/>
    <lineage>
        <taxon>Eukaryota</taxon>
        <taxon>Fungi</taxon>
        <taxon>Dikarya</taxon>
        <taxon>Ascomycota</taxon>
        <taxon>Pezizomycotina</taxon>
        <taxon>Sordariomycetes</taxon>
        <taxon>Hypocreomycetidae</taxon>
        <taxon>Glomerellales</taxon>
        <taxon>Glomerellaceae</taxon>
        <taxon>Colletotrichum</taxon>
        <taxon>Colletotrichum acutatum species complex</taxon>
    </lineage>
</organism>
<dbReference type="InterPro" id="IPR029063">
    <property type="entry name" value="SAM-dependent_MTases_sf"/>
</dbReference>
<dbReference type="GO" id="GO:0032259">
    <property type="term" value="P:methylation"/>
    <property type="evidence" value="ECO:0007669"/>
    <property type="project" value="UniProtKB-KW"/>
</dbReference>
<dbReference type="SUPFAM" id="SSF53335">
    <property type="entry name" value="S-adenosyl-L-methionine-dependent methyltransferases"/>
    <property type="match status" value="1"/>
</dbReference>
<sequence>MAEPSARSPTAPRSTTASPPPPASSPRAASSPRVASSPREASTEPTVEATQADIEVDDLESLTETASNIDDRISSYTASLTSSVIDYPTENGRRYHAFRAGSYFAPNDETELDRLDFNHMLMVKTIGGKLFLAPLIEEKTHRVLDIGTGTGLWAIEMGELFPTAEIVGNDLSANQPAWYLKLSNPRIKTSMANDMSNRVPPNVKFEIDDVESPWVNTSKFDFIFCRYMAGALGNWPKVMRSAYENTTPGGWVEFQDYNLLYTSDDGSITDEHQTLKWDKLFIEACTSIGREACPGPKLEDWVKEAGFINVTHQRFKMPIGAWPKDPHYKDIGMCNLIQVLDGLEAFTLRIFCGVLGWTREEVLVLLAAVRNELKSGAFHAQTDFHVVYAQKPETEDEAED</sequence>
<keyword evidence="3" id="KW-0489">Methyltransferase</keyword>
<evidence type="ECO:0000256" key="1">
    <source>
        <dbReference type="ARBA" id="ARBA00038158"/>
    </source>
</evidence>
<dbReference type="AlphaFoldDB" id="A0AAI9UEZ2"/>
<feature type="compositionally biased region" description="Low complexity" evidence="2">
    <location>
        <begin position="1"/>
        <end position="17"/>
    </location>
</feature>
<keyword evidence="3" id="KW-0808">Transferase</keyword>
<protein>
    <submittedName>
        <fullName evidence="3">Methyltransferase domain-containing protein</fullName>
    </submittedName>
</protein>
<dbReference type="GO" id="GO:0008168">
    <property type="term" value="F:methyltransferase activity"/>
    <property type="evidence" value="ECO:0007669"/>
    <property type="project" value="UniProtKB-KW"/>
</dbReference>